<evidence type="ECO:0000256" key="5">
    <source>
        <dbReference type="ARBA" id="ARBA00022989"/>
    </source>
</evidence>
<feature type="domain" description="Anoctamin dimerisation" evidence="10">
    <location>
        <begin position="3"/>
        <end position="135"/>
    </location>
</feature>
<accession>A0A183NVE9</accession>
<evidence type="ECO:0000313" key="12">
    <source>
        <dbReference type="Proteomes" id="UP000269396"/>
    </source>
</evidence>
<keyword evidence="12" id="KW-1185">Reference proteome</keyword>
<evidence type="ECO:0000256" key="7">
    <source>
        <dbReference type="ARBA" id="ARBA00023180"/>
    </source>
</evidence>
<keyword evidence="7" id="KW-0325">Glycoprotein</keyword>
<keyword evidence="5 8" id="KW-1133">Transmembrane helix</keyword>
<dbReference type="GO" id="GO:0005886">
    <property type="term" value="C:plasma membrane"/>
    <property type="evidence" value="ECO:0007669"/>
    <property type="project" value="UniProtKB-SubCell"/>
</dbReference>
<dbReference type="Proteomes" id="UP000269396">
    <property type="component" value="Unassembled WGS sequence"/>
</dbReference>
<dbReference type="InterPro" id="IPR049452">
    <property type="entry name" value="Anoctamin_TM"/>
</dbReference>
<dbReference type="AlphaFoldDB" id="A0A183NVE9"/>
<proteinExistence type="inferred from homology"/>
<evidence type="ECO:0000259" key="9">
    <source>
        <dbReference type="Pfam" id="PF04547"/>
    </source>
</evidence>
<protein>
    <recommendedName>
        <fullName evidence="8">Anoctamin</fullName>
    </recommendedName>
</protein>
<keyword evidence="4 8" id="KW-0812">Transmembrane</keyword>
<sequence>MKNWSEILLKTIGIPSIMAQNVPNPPPEYYTCPFKKSKLEKFIGHDNQESYFTPTQRHQVAYDILATQAYGSREKAQVGIDRLIQEEVYNAAYAIHEGPYEVDEEDLKNPEKMNPRQILYWYWARWGCWYRYQPLDHIRYYFGEKIGFYFAWLGVTYLEYWKRKNAKLAHRWDVLDYEIEEERPRPQYSAHCTQYAKNPITDVLEPYFPPRARVARIIAGLICVMVMVMLVLVFIVAVIIYRFLIKIPLFQNKLLRSNAEIYATLSAAIVNLILIMCLGKVYETLAYKMTQWGKTHIYF</sequence>
<keyword evidence="3" id="KW-1003">Cell membrane</keyword>
<dbReference type="InterPro" id="IPR007632">
    <property type="entry name" value="Anoctamin"/>
</dbReference>
<feature type="transmembrane region" description="Helical" evidence="8">
    <location>
        <begin position="217"/>
        <end position="241"/>
    </location>
</feature>
<feature type="domain" description="Anoctamin transmembrane" evidence="9">
    <location>
        <begin position="155"/>
        <end position="293"/>
    </location>
</feature>
<evidence type="ECO:0000256" key="2">
    <source>
        <dbReference type="ARBA" id="ARBA00009671"/>
    </source>
</evidence>
<dbReference type="GO" id="GO:0046983">
    <property type="term" value="F:protein dimerization activity"/>
    <property type="evidence" value="ECO:0007669"/>
    <property type="project" value="InterPro"/>
</dbReference>
<dbReference type="GO" id="GO:0005254">
    <property type="term" value="F:chloride channel activity"/>
    <property type="evidence" value="ECO:0007669"/>
    <property type="project" value="TreeGrafter"/>
</dbReference>
<dbReference type="InterPro" id="IPR032394">
    <property type="entry name" value="Anoct_dimer"/>
</dbReference>
<evidence type="ECO:0000256" key="3">
    <source>
        <dbReference type="ARBA" id="ARBA00022475"/>
    </source>
</evidence>
<evidence type="ECO:0000256" key="4">
    <source>
        <dbReference type="ARBA" id="ARBA00022692"/>
    </source>
</evidence>
<comment type="caution">
    <text evidence="8">Lacks conserved residue(s) required for the propagation of feature annotation.</text>
</comment>
<name>A0A183NVE9_9TREM</name>
<dbReference type="EMBL" id="UZAL01027384">
    <property type="protein sequence ID" value="VDP32121.1"/>
    <property type="molecule type" value="Genomic_DNA"/>
</dbReference>
<organism evidence="11 12">
    <name type="scientific">Schistosoma mattheei</name>
    <dbReference type="NCBI Taxonomy" id="31246"/>
    <lineage>
        <taxon>Eukaryota</taxon>
        <taxon>Metazoa</taxon>
        <taxon>Spiralia</taxon>
        <taxon>Lophotrochozoa</taxon>
        <taxon>Platyhelminthes</taxon>
        <taxon>Trematoda</taxon>
        <taxon>Digenea</taxon>
        <taxon>Strigeidida</taxon>
        <taxon>Schistosomatoidea</taxon>
        <taxon>Schistosomatidae</taxon>
        <taxon>Schistosoma</taxon>
    </lineage>
</organism>
<gene>
    <name evidence="11" type="ORF">SMTD_LOCUS6085</name>
</gene>
<feature type="transmembrane region" description="Helical" evidence="8">
    <location>
        <begin position="261"/>
        <end position="282"/>
    </location>
</feature>
<comment type="subcellular location">
    <subcellularLocation>
        <location evidence="1">Cell membrane</location>
        <topology evidence="1">Multi-pass membrane protein</topology>
    </subcellularLocation>
    <subcellularLocation>
        <location evidence="8">Membrane</location>
        <topology evidence="8">Multi-pass membrane protein</topology>
    </subcellularLocation>
</comment>
<dbReference type="PANTHER" id="PTHR12308:SF87">
    <property type="entry name" value="ANOCTAMIN"/>
    <property type="match status" value="1"/>
</dbReference>
<evidence type="ECO:0000313" key="11">
    <source>
        <dbReference type="EMBL" id="VDP32121.1"/>
    </source>
</evidence>
<dbReference type="PANTHER" id="PTHR12308">
    <property type="entry name" value="ANOCTAMIN"/>
    <property type="match status" value="1"/>
</dbReference>
<keyword evidence="6 8" id="KW-0472">Membrane</keyword>
<evidence type="ECO:0000256" key="6">
    <source>
        <dbReference type="ARBA" id="ARBA00023136"/>
    </source>
</evidence>
<evidence type="ECO:0000259" key="10">
    <source>
        <dbReference type="Pfam" id="PF16178"/>
    </source>
</evidence>
<dbReference type="Pfam" id="PF16178">
    <property type="entry name" value="Anoct_dimer"/>
    <property type="match status" value="1"/>
</dbReference>
<reference evidence="11 12" key="1">
    <citation type="submission" date="2018-11" db="EMBL/GenBank/DDBJ databases">
        <authorList>
            <consortium name="Pathogen Informatics"/>
        </authorList>
    </citation>
    <scope>NUCLEOTIDE SEQUENCE [LARGE SCALE GENOMIC DNA]</scope>
    <source>
        <strain>Denwood</strain>
        <strain evidence="12">Zambia</strain>
    </source>
</reference>
<evidence type="ECO:0000256" key="1">
    <source>
        <dbReference type="ARBA" id="ARBA00004651"/>
    </source>
</evidence>
<comment type="similarity">
    <text evidence="2 8">Belongs to the anoctamin family.</text>
</comment>
<dbReference type="Pfam" id="PF04547">
    <property type="entry name" value="Anoctamin"/>
    <property type="match status" value="1"/>
</dbReference>
<evidence type="ECO:0000256" key="8">
    <source>
        <dbReference type="RuleBase" id="RU280814"/>
    </source>
</evidence>